<evidence type="ECO:0000313" key="2">
    <source>
        <dbReference type="EMBL" id="WLS05406.1"/>
    </source>
</evidence>
<protein>
    <submittedName>
        <fullName evidence="2">Helix-turn-helix domain-containing protein</fullName>
    </submittedName>
</protein>
<accession>A0ABY9KEI6</accession>
<gene>
    <name evidence="2" type="ORF">Q9315_25080</name>
</gene>
<dbReference type="InterPro" id="IPR041657">
    <property type="entry name" value="HTH_17"/>
</dbReference>
<dbReference type="RefSeq" id="WP_306161869.1">
    <property type="nucleotide sequence ID" value="NZ_CP132315.1"/>
</dbReference>
<name>A0ABY9KEI6_9HYPH</name>
<organism evidence="2 3">
    <name type="scientific">Shinella oryzae</name>
    <dbReference type="NCBI Taxonomy" id="2871820"/>
    <lineage>
        <taxon>Bacteria</taxon>
        <taxon>Pseudomonadati</taxon>
        <taxon>Pseudomonadota</taxon>
        <taxon>Alphaproteobacteria</taxon>
        <taxon>Hyphomicrobiales</taxon>
        <taxon>Rhizobiaceae</taxon>
        <taxon>Shinella</taxon>
    </lineage>
</organism>
<dbReference type="Gene3D" id="1.10.1660.10">
    <property type="match status" value="1"/>
</dbReference>
<evidence type="ECO:0000259" key="1">
    <source>
        <dbReference type="Pfam" id="PF12728"/>
    </source>
</evidence>
<geneLocation type="plasmid" evidence="2 3">
    <name>unnamed1</name>
</geneLocation>
<dbReference type="NCBIfam" id="TIGR01764">
    <property type="entry name" value="excise"/>
    <property type="match status" value="1"/>
</dbReference>
<evidence type="ECO:0000313" key="3">
    <source>
        <dbReference type="Proteomes" id="UP001225788"/>
    </source>
</evidence>
<keyword evidence="2" id="KW-0614">Plasmid</keyword>
<keyword evidence="3" id="KW-1185">Reference proteome</keyword>
<dbReference type="Proteomes" id="UP001225788">
    <property type="component" value="Plasmid unnamed1"/>
</dbReference>
<dbReference type="Pfam" id="PF12728">
    <property type="entry name" value="HTH_17"/>
    <property type="match status" value="1"/>
</dbReference>
<dbReference type="InterPro" id="IPR010093">
    <property type="entry name" value="SinI_DNA-bd"/>
</dbReference>
<dbReference type="EMBL" id="CP132315">
    <property type="protein sequence ID" value="WLS05406.1"/>
    <property type="molecule type" value="Genomic_DNA"/>
</dbReference>
<dbReference type="InterPro" id="IPR009061">
    <property type="entry name" value="DNA-bd_dom_put_sf"/>
</dbReference>
<dbReference type="SUPFAM" id="SSF46955">
    <property type="entry name" value="Putative DNA-binding domain"/>
    <property type="match status" value="1"/>
</dbReference>
<reference evidence="2 3" key="1">
    <citation type="submission" date="2023-08" db="EMBL/GenBank/DDBJ databases">
        <title>Pathogen: clinical or host-associated sample.</title>
        <authorList>
            <person name="Hergert J."/>
            <person name="Casey R."/>
            <person name="Wagner J."/>
            <person name="Young E.L."/>
            <person name="Oakeson K.F."/>
        </authorList>
    </citation>
    <scope>NUCLEOTIDE SEQUENCE [LARGE SCALE GENOMIC DNA]</scope>
    <source>
        <strain evidence="2 3">UPHL-collab-2</strain>
        <plasmid evidence="2 3">unnamed1</plasmid>
    </source>
</reference>
<proteinExistence type="predicted"/>
<sequence>MALHKRNTSSDTTPTAAITVVERKAAARLATILVRKAAMQAGTVQVISPNGEQVELPAALADVMFRAAEIVAEGKHVTVLADEELMSTQDAAELLGVSRQYLVRLIDRGEIPAEMVGTHRRVHAKDIKTFKEARDAARNSALDRLTALSEDLGGYDLEKVSNTGSHR</sequence>
<feature type="domain" description="Helix-turn-helix" evidence="1">
    <location>
        <begin position="85"/>
        <end position="134"/>
    </location>
</feature>